<dbReference type="SUPFAM" id="SSF81853">
    <property type="entry name" value="Family 10 polysaccharide lyase"/>
    <property type="match status" value="1"/>
</dbReference>
<dbReference type="STRING" id="1450537.A0A395HGL9"/>
<protein>
    <recommendedName>
        <fullName evidence="1">Squalene cyclase C-terminal domain-containing protein</fullName>
    </recommendedName>
</protein>
<dbReference type="RefSeq" id="XP_025546054.1">
    <property type="nucleotide sequence ID" value="XM_025697391.1"/>
</dbReference>
<reference evidence="2 3" key="1">
    <citation type="submission" date="2018-02" db="EMBL/GenBank/DDBJ databases">
        <title>The genomes of Aspergillus section Nigri reveals drivers in fungal speciation.</title>
        <authorList>
            <consortium name="DOE Joint Genome Institute"/>
            <person name="Vesth T.C."/>
            <person name="Nybo J."/>
            <person name="Theobald S."/>
            <person name="Brandl J."/>
            <person name="Frisvad J.C."/>
            <person name="Nielsen K.F."/>
            <person name="Lyhne E.K."/>
            <person name="Kogle M.E."/>
            <person name="Kuo A."/>
            <person name="Riley R."/>
            <person name="Clum A."/>
            <person name="Nolan M."/>
            <person name="Lipzen A."/>
            <person name="Salamov A."/>
            <person name="Henrissat B."/>
            <person name="Wiebenga A."/>
            <person name="De vries R.P."/>
            <person name="Grigoriev I.V."/>
            <person name="Mortensen U.H."/>
            <person name="Andersen M.R."/>
            <person name="Baker S.E."/>
        </authorList>
    </citation>
    <scope>NUCLEOTIDE SEQUENCE [LARGE SCALE GENOMIC DNA]</scope>
    <source>
        <strain evidence="2 3">CBS 101889</strain>
    </source>
</reference>
<organism evidence="2 3">
    <name type="scientific">Aspergillus homomorphus (strain CBS 101889)</name>
    <dbReference type="NCBI Taxonomy" id="1450537"/>
    <lineage>
        <taxon>Eukaryota</taxon>
        <taxon>Fungi</taxon>
        <taxon>Dikarya</taxon>
        <taxon>Ascomycota</taxon>
        <taxon>Pezizomycotina</taxon>
        <taxon>Eurotiomycetes</taxon>
        <taxon>Eurotiomycetidae</taxon>
        <taxon>Eurotiales</taxon>
        <taxon>Aspergillaceae</taxon>
        <taxon>Aspergillus</taxon>
        <taxon>Aspergillus subgen. Circumdati</taxon>
    </lineage>
</organism>
<dbReference type="GeneID" id="37201680"/>
<proteinExistence type="predicted"/>
<dbReference type="AlphaFoldDB" id="A0A395HGL9"/>
<dbReference type="EMBL" id="KZ824347">
    <property type="protein sequence ID" value="RAL06900.1"/>
    <property type="molecule type" value="Genomic_DNA"/>
</dbReference>
<dbReference type="Gene3D" id="1.50.10.20">
    <property type="match status" value="1"/>
</dbReference>
<name>A0A395HGL9_ASPHC</name>
<evidence type="ECO:0000313" key="3">
    <source>
        <dbReference type="Proteomes" id="UP000248961"/>
    </source>
</evidence>
<sequence>MHLGSLAMILEGFGLTNPPVVKRLEGVERFAYEDRHGCRMQVCAPGGYSFGYLNSWCPDVDNTTPTIIAFLKHVSYLNCHSITHAIIWILGVQNRGGRWGAVDIDNNALSLNKIR</sequence>
<feature type="domain" description="Squalene cyclase C-terminal" evidence="1">
    <location>
        <begin position="39"/>
        <end position="114"/>
    </location>
</feature>
<dbReference type="InterPro" id="IPR032696">
    <property type="entry name" value="SQ_cyclase_C"/>
</dbReference>
<keyword evidence="3" id="KW-1185">Reference proteome</keyword>
<dbReference type="Proteomes" id="UP000248961">
    <property type="component" value="Unassembled WGS sequence"/>
</dbReference>
<accession>A0A395HGL9</accession>
<evidence type="ECO:0000259" key="1">
    <source>
        <dbReference type="Pfam" id="PF13243"/>
    </source>
</evidence>
<dbReference type="Pfam" id="PF13243">
    <property type="entry name" value="SQHop_cyclase_C"/>
    <property type="match status" value="1"/>
</dbReference>
<dbReference type="VEuPathDB" id="FungiDB:BO97DRAFT_429808"/>
<dbReference type="OrthoDB" id="21502at2759"/>
<gene>
    <name evidence="2" type="ORF">BO97DRAFT_429808</name>
</gene>
<evidence type="ECO:0000313" key="2">
    <source>
        <dbReference type="EMBL" id="RAL06900.1"/>
    </source>
</evidence>